<dbReference type="EMBL" id="SMBX01000009">
    <property type="protein sequence ID" value="TCU94481.1"/>
    <property type="molecule type" value="Genomic_DNA"/>
</dbReference>
<dbReference type="AlphaFoldDB" id="A0A4R3UU55"/>
<dbReference type="Proteomes" id="UP000294692">
    <property type="component" value="Unassembled WGS sequence"/>
</dbReference>
<comment type="caution">
    <text evidence="2">The sequence shown here is derived from an EMBL/GenBank/DDBJ whole genome shotgun (WGS) entry which is preliminary data.</text>
</comment>
<feature type="domain" description="Amidohydrolase-related" evidence="1">
    <location>
        <begin position="14"/>
        <end position="278"/>
    </location>
</feature>
<dbReference type="Pfam" id="PF04909">
    <property type="entry name" value="Amidohydro_2"/>
    <property type="match status" value="1"/>
</dbReference>
<dbReference type="Gene3D" id="3.20.20.140">
    <property type="entry name" value="Metal-dependent hydrolases"/>
    <property type="match status" value="1"/>
</dbReference>
<evidence type="ECO:0000313" key="3">
    <source>
        <dbReference type="Proteomes" id="UP000294692"/>
    </source>
</evidence>
<dbReference type="InterPro" id="IPR006680">
    <property type="entry name" value="Amidohydro-rel"/>
</dbReference>
<accession>A0A4R3UU55</accession>
<sequence length="281" mass="31355">MKLPLVRDLPAGACDTHLHVFGPVARFPYSPGRSYTPDDAPFETLQALHRRLGLQRGVIVQPGCHGYDMSAALDAVRHGKGQYRAVALVRTDVSSEELASLNEQGVRGVRFNFIAHLNNSSWSDILSIAERVKGLGWHLCLHSDQASLAYLLPRLPELDLPVIIDHMGRIDAAAGPDNPALKALLKLKHYPRAWIKISGLDRCSSTHRRPFDDAVHVQRAFLDEMPERLLWGSDWPHPNIEGDLPDEAELLNQLLRACPDDATLKRILVENPQHLYGFTSL</sequence>
<reference evidence="2 3" key="1">
    <citation type="submission" date="2019-03" db="EMBL/GenBank/DDBJ databases">
        <title>Genomic Encyclopedia of Type Strains, Phase IV (KMG-IV): sequencing the most valuable type-strain genomes for metagenomic binning, comparative biology and taxonomic classification.</title>
        <authorList>
            <person name="Goeker M."/>
        </authorList>
    </citation>
    <scope>NUCLEOTIDE SEQUENCE [LARGE SCALE GENOMIC DNA]</scope>
    <source>
        <strain evidence="2 3">DSM 100048</strain>
    </source>
</reference>
<protein>
    <submittedName>
        <fullName evidence="2">Putative TIM-barrel fold metal-dependent hydrolase</fullName>
    </submittedName>
</protein>
<name>A0A4R3UU55_9BURK</name>
<dbReference type="OrthoDB" id="9787654at2"/>
<dbReference type="PANTHER" id="PTHR35563">
    <property type="entry name" value="BARREL METAL-DEPENDENT HYDROLASE, PUTATIVE (AFU_ORTHOLOGUE AFUA_1G16240)-RELATED"/>
    <property type="match status" value="1"/>
</dbReference>
<dbReference type="RefSeq" id="WP_132477778.1">
    <property type="nucleotide sequence ID" value="NZ_JBHRVM010000001.1"/>
</dbReference>
<dbReference type="InterPro" id="IPR032466">
    <property type="entry name" value="Metal_Hydrolase"/>
</dbReference>
<keyword evidence="3" id="KW-1185">Reference proteome</keyword>
<evidence type="ECO:0000313" key="2">
    <source>
        <dbReference type="EMBL" id="TCU94481.1"/>
    </source>
</evidence>
<gene>
    <name evidence="2" type="ORF">EV686_10932</name>
</gene>
<organism evidence="2 3">
    <name type="scientific">Paracandidimonas soli</name>
    <dbReference type="NCBI Taxonomy" id="1917182"/>
    <lineage>
        <taxon>Bacteria</taxon>
        <taxon>Pseudomonadati</taxon>
        <taxon>Pseudomonadota</taxon>
        <taxon>Betaproteobacteria</taxon>
        <taxon>Burkholderiales</taxon>
        <taxon>Alcaligenaceae</taxon>
        <taxon>Paracandidimonas</taxon>
    </lineage>
</organism>
<dbReference type="GO" id="GO:0016787">
    <property type="term" value="F:hydrolase activity"/>
    <property type="evidence" value="ECO:0007669"/>
    <property type="project" value="UniProtKB-KW"/>
</dbReference>
<dbReference type="PANTHER" id="PTHR35563:SF2">
    <property type="entry name" value="BARREL METAL-DEPENDENT HYDROLASE, PUTATIVE (AFU_ORTHOLOGUE AFUA_1G16240)-RELATED"/>
    <property type="match status" value="1"/>
</dbReference>
<keyword evidence="2" id="KW-0378">Hydrolase</keyword>
<dbReference type="SUPFAM" id="SSF51556">
    <property type="entry name" value="Metallo-dependent hydrolases"/>
    <property type="match status" value="1"/>
</dbReference>
<evidence type="ECO:0000259" key="1">
    <source>
        <dbReference type="Pfam" id="PF04909"/>
    </source>
</evidence>
<dbReference type="InterPro" id="IPR052358">
    <property type="entry name" value="Aro_Compnd_Degr_Hydrolases"/>
</dbReference>
<proteinExistence type="predicted"/>